<keyword evidence="2" id="KW-1185">Reference proteome</keyword>
<protein>
    <submittedName>
        <fullName evidence="1">Uncharacterized protein</fullName>
    </submittedName>
</protein>
<sequence>MSEQITLDAEFLRRALGQEGELTAEMVTPGTLPADFPVTLPELAGTRLLGGLRTVARQWTFHFSGGPRSAERKSQMSWRAFLDVPAPPPEVMEALIAHFAGQGWQAAQMFQQTFVEAARTQWMGGHPGQRRTLNVSSGQEGAVTQVHLQVQDTEPEQIEHLLGRRHHPHFEDFSQAPFPTLILPGGWSAQMLTGQGGPIRSETVALVAPQPMPELTALLSHFLPQLERQGWRLLHREDAPESLSVYRTPLGIGTLFLRPGEGSISALIVHATAEDGRGSSRVMFSVGSS</sequence>
<organism evidence="1 2">
    <name type="scientific">Deinococcus aerius</name>
    <dbReference type="NCBI Taxonomy" id="200253"/>
    <lineage>
        <taxon>Bacteria</taxon>
        <taxon>Thermotogati</taxon>
        <taxon>Deinococcota</taxon>
        <taxon>Deinococci</taxon>
        <taxon>Deinococcales</taxon>
        <taxon>Deinococcaceae</taxon>
        <taxon>Deinococcus</taxon>
    </lineage>
</organism>
<proteinExistence type="predicted"/>
<accession>A0A2I9D411</accession>
<dbReference type="EMBL" id="BFAG01000004">
    <property type="protein sequence ID" value="GBF05346.1"/>
    <property type="molecule type" value="Genomic_DNA"/>
</dbReference>
<dbReference type="AlphaFoldDB" id="A0A2I9D411"/>
<dbReference type="Proteomes" id="UP000236569">
    <property type="component" value="Unassembled WGS sequence"/>
</dbReference>
<comment type="caution">
    <text evidence="1">The sequence shown here is derived from an EMBL/GenBank/DDBJ whole genome shotgun (WGS) entry which is preliminary data.</text>
</comment>
<gene>
    <name evidence="1" type="ORF">DAERI_040106</name>
</gene>
<evidence type="ECO:0000313" key="2">
    <source>
        <dbReference type="Proteomes" id="UP000236569"/>
    </source>
</evidence>
<dbReference type="OrthoDB" id="69232at2"/>
<name>A0A2I9D411_9DEIO</name>
<reference evidence="2" key="1">
    <citation type="submission" date="2018-01" db="EMBL/GenBank/DDBJ databases">
        <title>Draft Genome Sequence of the Radioresistant Bacterium Deinococcus aerius TR0125, Isolated from the Higher Atmosphere above Japan.</title>
        <authorList>
            <person name="Satoh K."/>
            <person name="Arai H."/>
            <person name="Sanzen T."/>
            <person name="Kawaguchi Y."/>
            <person name="Hayashi H."/>
            <person name="Yokobori S."/>
            <person name="Yamagishi A."/>
            <person name="Oono Y."/>
            <person name="Narumi I."/>
        </authorList>
    </citation>
    <scope>NUCLEOTIDE SEQUENCE [LARGE SCALE GENOMIC DNA]</scope>
    <source>
        <strain evidence="2">TR0125</strain>
    </source>
</reference>
<evidence type="ECO:0000313" key="1">
    <source>
        <dbReference type="EMBL" id="GBF05346.1"/>
    </source>
</evidence>
<dbReference type="RefSeq" id="WP_103128787.1">
    <property type="nucleotide sequence ID" value="NZ_BFAG01000004.1"/>
</dbReference>